<dbReference type="Gene3D" id="3.30.300.30">
    <property type="match status" value="1"/>
</dbReference>
<evidence type="ECO:0000256" key="2">
    <source>
        <dbReference type="ARBA" id="ARBA00022598"/>
    </source>
</evidence>
<dbReference type="InterPro" id="IPR025110">
    <property type="entry name" value="AMP-bd_C"/>
</dbReference>
<keyword evidence="2" id="KW-0436">Ligase</keyword>
<dbReference type="Proteomes" id="UP001501414">
    <property type="component" value="Unassembled WGS sequence"/>
</dbReference>
<dbReference type="InterPro" id="IPR042099">
    <property type="entry name" value="ANL_N_sf"/>
</dbReference>
<protein>
    <submittedName>
        <fullName evidence="5">AMP-binding protein</fullName>
    </submittedName>
</protein>
<proteinExistence type="inferred from homology"/>
<dbReference type="InterPro" id="IPR020845">
    <property type="entry name" value="AMP-binding_CS"/>
</dbReference>
<accession>A0ABN1XRH7</accession>
<dbReference type="InterPro" id="IPR045851">
    <property type="entry name" value="AMP-bd_C_sf"/>
</dbReference>
<reference evidence="5 6" key="1">
    <citation type="journal article" date="2019" name="Int. J. Syst. Evol. Microbiol.">
        <title>The Global Catalogue of Microorganisms (GCM) 10K type strain sequencing project: providing services to taxonomists for standard genome sequencing and annotation.</title>
        <authorList>
            <consortium name="The Broad Institute Genomics Platform"/>
            <consortium name="The Broad Institute Genome Sequencing Center for Infectious Disease"/>
            <person name="Wu L."/>
            <person name="Ma J."/>
        </authorList>
    </citation>
    <scope>NUCLEOTIDE SEQUENCE [LARGE SCALE GENOMIC DNA]</scope>
    <source>
        <strain evidence="5 6">JCM 11896</strain>
    </source>
</reference>
<feature type="domain" description="AMP-dependent synthetase/ligase" evidence="3">
    <location>
        <begin position="10"/>
        <end position="376"/>
    </location>
</feature>
<dbReference type="RefSeq" id="WP_344020793.1">
    <property type="nucleotide sequence ID" value="NZ_BAAAJK010000006.1"/>
</dbReference>
<organism evidence="5 6">
    <name type="scientific">Pseudonocardia kongjuensis</name>
    <dbReference type="NCBI Taxonomy" id="102227"/>
    <lineage>
        <taxon>Bacteria</taxon>
        <taxon>Bacillati</taxon>
        <taxon>Actinomycetota</taxon>
        <taxon>Actinomycetes</taxon>
        <taxon>Pseudonocardiales</taxon>
        <taxon>Pseudonocardiaceae</taxon>
        <taxon>Pseudonocardia</taxon>
    </lineage>
</organism>
<evidence type="ECO:0000259" key="4">
    <source>
        <dbReference type="Pfam" id="PF13193"/>
    </source>
</evidence>
<comment type="similarity">
    <text evidence="1">Belongs to the ATP-dependent AMP-binding enzyme family.</text>
</comment>
<dbReference type="PANTHER" id="PTHR43201:SF5">
    <property type="entry name" value="MEDIUM-CHAIN ACYL-COA LIGASE ACSF2, MITOCHONDRIAL"/>
    <property type="match status" value="1"/>
</dbReference>
<comment type="caution">
    <text evidence="5">The sequence shown here is derived from an EMBL/GenBank/DDBJ whole genome shotgun (WGS) entry which is preliminary data.</text>
</comment>
<dbReference type="Gene3D" id="3.40.50.12780">
    <property type="entry name" value="N-terminal domain of ligase-like"/>
    <property type="match status" value="1"/>
</dbReference>
<sequence>MLNYVEFFDKGVALCPDRTFLVDGDVRMTFAETARLTHRIAAGLLAAGVGPDDPVATMAPNTAAGYTCQWGIIRSGAPWLPVNVRNGIEENLEVLQRMRARFLFFDSSLTDEACRILAEVPTLRAAVCIDAAAAGCPALESWLPPDDGSTGTYHERGPRDVVSIPTTSGTSGRVKGVQLSNASFAAGIANYLALMPYDVAPVTLAVAPLTHGAGYFAGTTIPLGGAIVMHRDTDPGSVLAAIGEHRITTLFVPPTLLYGMLAHPRVREHDYSSLRYVISGAAPLSETRLREAIEVFGPVFCQNYSQTEAPVTVAFMTPRQHVEALADPASEGRLRSVGTEAPFARFAIMDDDGALLGPGERGEIVVRGELVMNGYFEDPEQTAAVSAHGWHHTGDVGVVDDDGYLYVVDRKKDMIISGGFNVYPGEVEQVIWSHPGVLDCAVVGAPDEKWGERVVAVVEAEEGVEIDAAALRRSLRERLGGVKAPKEVLLWERLPRSGNGKVLKREIRRRFWQGLDRSI</sequence>
<evidence type="ECO:0000256" key="1">
    <source>
        <dbReference type="ARBA" id="ARBA00006432"/>
    </source>
</evidence>
<name>A0ABN1XRH7_9PSEU</name>
<dbReference type="Pfam" id="PF00501">
    <property type="entry name" value="AMP-binding"/>
    <property type="match status" value="1"/>
</dbReference>
<dbReference type="Pfam" id="PF13193">
    <property type="entry name" value="AMP-binding_C"/>
    <property type="match status" value="1"/>
</dbReference>
<evidence type="ECO:0000259" key="3">
    <source>
        <dbReference type="Pfam" id="PF00501"/>
    </source>
</evidence>
<keyword evidence="6" id="KW-1185">Reference proteome</keyword>
<feature type="domain" description="AMP-binding enzyme C-terminal" evidence="4">
    <location>
        <begin position="426"/>
        <end position="501"/>
    </location>
</feature>
<dbReference type="EMBL" id="BAAAJK010000006">
    <property type="protein sequence ID" value="GAA1386416.1"/>
    <property type="molecule type" value="Genomic_DNA"/>
</dbReference>
<dbReference type="PANTHER" id="PTHR43201">
    <property type="entry name" value="ACYL-COA SYNTHETASE"/>
    <property type="match status" value="1"/>
</dbReference>
<dbReference type="InterPro" id="IPR000873">
    <property type="entry name" value="AMP-dep_synth/lig_dom"/>
</dbReference>
<evidence type="ECO:0000313" key="5">
    <source>
        <dbReference type="EMBL" id="GAA1386416.1"/>
    </source>
</evidence>
<evidence type="ECO:0000313" key="6">
    <source>
        <dbReference type="Proteomes" id="UP001501414"/>
    </source>
</evidence>
<dbReference type="PROSITE" id="PS00455">
    <property type="entry name" value="AMP_BINDING"/>
    <property type="match status" value="1"/>
</dbReference>
<gene>
    <name evidence="5" type="ORF">GCM10009613_20350</name>
</gene>
<dbReference type="SUPFAM" id="SSF56801">
    <property type="entry name" value="Acetyl-CoA synthetase-like"/>
    <property type="match status" value="1"/>
</dbReference>